<sequence length="88" mass="10244">KLENWKECSSLEVEIKPCVESGLVDDEYDSDGHLKIKKDLQEENDIINLGENTKNKKEVFTRDYKTSERKKALVMKNARNELMPEVSK</sequence>
<gene>
    <name evidence="1" type="ORF">SPELUC_LOCUS17117</name>
</gene>
<feature type="non-terminal residue" evidence="1">
    <location>
        <position position="88"/>
    </location>
</feature>
<dbReference type="Proteomes" id="UP000789366">
    <property type="component" value="Unassembled WGS sequence"/>
</dbReference>
<feature type="non-terminal residue" evidence="1">
    <location>
        <position position="1"/>
    </location>
</feature>
<evidence type="ECO:0000313" key="1">
    <source>
        <dbReference type="EMBL" id="CAG8789704.1"/>
    </source>
</evidence>
<keyword evidence="2" id="KW-1185">Reference proteome</keyword>
<accession>A0ACA9REG7</accession>
<reference evidence="1" key="1">
    <citation type="submission" date="2021-06" db="EMBL/GenBank/DDBJ databases">
        <authorList>
            <person name="Kallberg Y."/>
            <person name="Tangrot J."/>
            <person name="Rosling A."/>
        </authorList>
    </citation>
    <scope>NUCLEOTIDE SEQUENCE</scope>
    <source>
        <strain evidence="1">28 12/20/2015</strain>
    </source>
</reference>
<proteinExistence type="predicted"/>
<dbReference type="EMBL" id="CAJVPW010067843">
    <property type="protein sequence ID" value="CAG8789704.1"/>
    <property type="molecule type" value="Genomic_DNA"/>
</dbReference>
<organism evidence="1 2">
    <name type="scientific">Cetraspora pellucida</name>
    <dbReference type="NCBI Taxonomy" id="1433469"/>
    <lineage>
        <taxon>Eukaryota</taxon>
        <taxon>Fungi</taxon>
        <taxon>Fungi incertae sedis</taxon>
        <taxon>Mucoromycota</taxon>
        <taxon>Glomeromycotina</taxon>
        <taxon>Glomeromycetes</taxon>
        <taxon>Diversisporales</taxon>
        <taxon>Gigasporaceae</taxon>
        <taxon>Cetraspora</taxon>
    </lineage>
</organism>
<evidence type="ECO:0000313" key="2">
    <source>
        <dbReference type="Proteomes" id="UP000789366"/>
    </source>
</evidence>
<name>A0ACA9REG7_9GLOM</name>
<comment type="caution">
    <text evidence="1">The sequence shown here is derived from an EMBL/GenBank/DDBJ whole genome shotgun (WGS) entry which is preliminary data.</text>
</comment>
<protein>
    <submittedName>
        <fullName evidence="1">13197_t:CDS:1</fullName>
    </submittedName>
</protein>